<feature type="signal peptide" evidence="2">
    <location>
        <begin position="1"/>
        <end position="19"/>
    </location>
</feature>
<evidence type="ECO:0000256" key="2">
    <source>
        <dbReference type="SAM" id="SignalP"/>
    </source>
</evidence>
<organism evidence="3 4">
    <name type="scientific">Novosphingobium tardum</name>
    <dbReference type="NCBI Taxonomy" id="1538021"/>
    <lineage>
        <taxon>Bacteria</taxon>
        <taxon>Pseudomonadati</taxon>
        <taxon>Pseudomonadota</taxon>
        <taxon>Alphaproteobacteria</taxon>
        <taxon>Sphingomonadales</taxon>
        <taxon>Sphingomonadaceae</taxon>
        <taxon>Novosphingobium</taxon>
    </lineage>
</organism>
<evidence type="ECO:0000313" key="3">
    <source>
        <dbReference type="EMBL" id="MFC4293731.1"/>
    </source>
</evidence>
<feature type="region of interest" description="Disordered" evidence="1">
    <location>
        <begin position="26"/>
        <end position="80"/>
    </location>
</feature>
<dbReference type="PROSITE" id="PS51257">
    <property type="entry name" value="PROKAR_LIPOPROTEIN"/>
    <property type="match status" value="1"/>
</dbReference>
<keyword evidence="2" id="KW-0732">Signal</keyword>
<evidence type="ECO:0000313" key="4">
    <source>
        <dbReference type="Proteomes" id="UP001595828"/>
    </source>
</evidence>
<dbReference type="Proteomes" id="UP001595828">
    <property type="component" value="Unassembled WGS sequence"/>
</dbReference>
<comment type="caution">
    <text evidence="3">The sequence shown here is derived from an EMBL/GenBank/DDBJ whole genome shotgun (WGS) entry which is preliminary data.</text>
</comment>
<evidence type="ECO:0000256" key="1">
    <source>
        <dbReference type="SAM" id="MobiDB-lite"/>
    </source>
</evidence>
<dbReference type="EMBL" id="JBHSDR010000003">
    <property type="protein sequence ID" value="MFC4293731.1"/>
    <property type="molecule type" value="Genomic_DNA"/>
</dbReference>
<feature type="chain" id="PRO_5047264102" description="Lipoprotein" evidence="2">
    <location>
        <begin position="20"/>
        <end position="195"/>
    </location>
</feature>
<gene>
    <name evidence="3" type="ORF">ACFO0A_01520</name>
</gene>
<evidence type="ECO:0008006" key="5">
    <source>
        <dbReference type="Google" id="ProtNLM"/>
    </source>
</evidence>
<keyword evidence="4" id="KW-1185">Reference proteome</keyword>
<dbReference type="RefSeq" id="WP_379537216.1">
    <property type="nucleotide sequence ID" value="NZ_JBHSDR010000003.1"/>
</dbReference>
<reference evidence="4" key="1">
    <citation type="journal article" date="2019" name="Int. J. Syst. Evol. Microbiol.">
        <title>The Global Catalogue of Microorganisms (GCM) 10K type strain sequencing project: providing services to taxonomists for standard genome sequencing and annotation.</title>
        <authorList>
            <consortium name="The Broad Institute Genomics Platform"/>
            <consortium name="The Broad Institute Genome Sequencing Center for Infectious Disease"/>
            <person name="Wu L."/>
            <person name="Ma J."/>
        </authorList>
    </citation>
    <scope>NUCLEOTIDE SEQUENCE [LARGE SCALE GENOMIC DNA]</scope>
    <source>
        <strain evidence="4">CGMCC 1.12989</strain>
    </source>
</reference>
<proteinExistence type="predicted"/>
<sequence>MKNHFAALATLALVACNQAAPVPEASATAEPGLATPTPVAAGDTAPSPTPSPAASDGTPAPANTGTLASTAGKAPPESRDPQVVLAWWRNALETHDYATARRVWGQNGTTSGQTPQAFAAAWDKYRIIDITTGKGDQEGAAGSSYYEVPVTVTGLRRDGKPYNLAGKVTLRRVNDIEGATPEQLRWHIESSTLKP</sequence>
<name>A0ABV8RN63_9SPHN</name>
<protein>
    <recommendedName>
        <fullName evidence="5">Lipoprotein</fullName>
    </recommendedName>
</protein>
<feature type="compositionally biased region" description="Low complexity" evidence="1">
    <location>
        <begin position="40"/>
        <end position="62"/>
    </location>
</feature>
<accession>A0ABV8RN63</accession>